<dbReference type="InterPro" id="IPR011040">
    <property type="entry name" value="Sialidase"/>
</dbReference>
<dbReference type="Proteomes" id="UP000280819">
    <property type="component" value="Unassembled WGS sequence"/>
</dbReference>
<dbReference type="GO" id="GO:0004308">
    <property type="term" value="F:exo-alpha-sialidase activity"/>
    <property type="evidence" value="ECO:0007669"/>
    <property type="project" value="UniProtKB-EC"/>
</dbReference>
<dbReference type="InterPro" id="IPR026856">
    <property type="entry name" value="Sialidase_fam"/>
</dbReference>
<gene>
    <name evidence="5" type="ORF">EII34_00465</name>
</gene>
<evidence type="ECO:0000256" key="3">
    <source>
        <dbReference type="ARBA" id="ARBA00012733"/>
    </source>
</evidence>
<dbReference type="GO" id="GO:0009313">
    <property type="term" value="P:oligosaccharide catabolic process"/>
    <property type="evidence" value="ECO:0007669"/>
    <property type="project" value="TreeGrafter"/>
</dbReference>
<comment type="caution">
    <text evidence="5">The sequence shown here is derived from an EMBL/GenBank/DDBJ whole genome shotgun (WGS) entry which is preliminary data.</text>
</comment>
<dbReference type="PANTHER" id="PTHR10628">
    <property type="entry name" value="SIALIDASE"/>
    <property type="match status" value="1"/>
</dbReference>
<comment type="similarity">
    <text evidence="2">Belongs to the glycosyl hydrolase 33 family.</text>
</comment>
<organism evidence="5 6">
    <name type="scientific">Arachnia propionica</name>
    <dbReference type="NCBI Taxonomy" id="1750"/>
    <lineage>
        <taxon>Bacteria</taxon>
        <taxon>Bacillati</taxon>
        <taxon>Actinomycetota</taxon>
        <taxon>Actinomycetes</taxon>
        <taxon>Propionibacteriales</taxon>
        <taxon>Propionibacteriaceae</taxon>
        <taxon>Arachnia</taxon>
    </lineage>
</organism>
<dbReference type="GO" id="GO:0006689">
    <property type="term" value="P:ganglioside catabolic process"/>
    <property type="evidence" value="ECO:0007669"/>
    <property type="project" value="TreeGrafter"/>
</dbReference>
<dbReference type="RefSeq" id="WP_124841683.1">
    <property type="nucleotide sequence ID" value="NZ_RQZG01000001.1"/>
</dbReference>
<dbReference type="EMBL" id="RQZG01000001">
    <property type="protein sequence ID" value="RRD07011.1"/>
    <property type="molecule type" value="Genomic_DNA"/>
</dbReference>
<name>A0A3P1TC47_9ACTN</name>
<protein>
    <recommendedName>
        <fullName evidence="3">exo-alpha-sialidase</fullName>
        <ecNumber evidence="3">3.2.1.18</ecNumber>
    </recommendedName>
</protein>
<accession>A0A3P1TC47</accession>
<dbReference type="GO" id="GO:0016020">
    <property type="term" value="C:membrane"/>
    <property type="evidence" value="ECO:0007669"/>
    <property type="project" value="TreeGrafter"/>
</dbReference>
<dbReference type="OrthoDB" id="7294637at2"/>
<proteinExistence type="inferred from homology"/>
<feature type="domain" description="Sialidase" evidence="4">
    <location>
        <begin position="52"/>
        <end position="327"/>
    </location>
</feature>
<dbReference type="GO" id="GO:0005737">
    <property type="term" value="C:cytoplasm"/>
    <property type="evidence" value="ECO:0007669"/>
    <property type="project" value="TreeGrafter"/>
</dbReference>
<dbReference type="AlphaFoldDB" id="A0A3P1TC47"/>
<evidence type="ECO:0000313" key="5">
    <source>
        <dbReference type="EMBL" id="RRD07011.1"/>
    </source>
</evidence>
<evidence type="ECO:0000313" key="6">
    <source>
        <dbReference type="Proteomes" id="UP000280819"/>
    </source>
</evidence>
<evidence type="ECO:0000256" key="1">
    <source>
        <dbReference type="ARBA" id="ARBA00000427"/>
    </source>
</evidence>
<evidence type="ECO:0000256" key="2">
    <source>
        <dbReference type="ARBA" id="ARBA00009348"/>
    </source>
</evidence>
<comment type="catalytic activity">
    <reaction evidence="1">
        <text>Hydrolysis of alpha-(2-&gt;3)-, alpha-(2-&gt;6)-, alpha-(2-&gt;8)- glycosidic linkages of terminal sialic acid residues in oligosaccharides, glycoproteins, glycolipids, colominic acid and synthetic substrates.</text>
        <dbReference type="EC" id="3.2.1.18"/>
    </reaction>
</comment>
<reference evidence="5 6" key="1">
    <citation type="submission" date="2018-11" db="EMBL/GenBank/DDBJ databases">
        <title>Genomes From Bacteria Associated with the Canine Oral Cavity: a Test Case for Automated Genome-Based Taxonomic Assignment.</title>
        <authorList>
            <person name="Coil D.A."/>
            <person name="Jospin G."/>
            <person name="Darling A.E."/>
            <person name="Wallis C."/>
            <person name="Davis I.J."/>
            <person name="Harris S."/>
            <person name="Eisen J.A."/>
            <person name="Holcombe L.J."/>
            <person name="O'Flynn C."/>
        </authorList>
    </citation>
    <scope>NUCLEOTIDE SEQUENCE [LARGE SCALE GENOMIC DNA]</scope>
    <source>
        <strain evidence="5 6">OH887_COT-365</strain>
    </source>
</reference>
<evidence type="ECO:0000259" key="4">
    <source>
        <dbReference type="Pfam" id="PF13088"/>
    </source>
</evidence>
<sequence length="353" mass="37282">MIIARSGEPMAGAATDSPCYRIPALAVMGERMLLAYDVRASALDLPGVNGMAIRHADDAAANWSPPRWLRSPEPGWGCGDASFIVDGDEVLCWYVGSRGLSFWDDSRPGQGWQVWLARSSDGGLTWAHDDRSGEIWPDWAGSLFPTSGNGIRLSSGRLAQPFVFREAGGDGRVAALALSDDHGQTWRLGEAVAGADESKCVELPDGRLVLHSRARPHRLVAFSSDGGETFDAPQPDLPDPGCNGGLTALPDGQLACTLVHPDGVPGEAFTLPDPTGGRGTHSGPDWSARRNLVLRVGRPGDWGEPHTVDPGPAAYSVCQALPDGRVAVAWEFGAYEGIRFTVASSSSVSSGST</sequence>
<dbReference type="EC" id="3.2.1.18" evidence="3"/>
<dbReference type="CDD" id="cd15482">
    <property type="entry name" value="Sialidase_non-viral"/>
    <property type="match status" value="1"/>
</dbReference>
<dbReference type="Gene3D" id="2.120.10.10">
    <property type="match status" value="1"/>
</dbReference>
<dbReference type="Pfam" id="PF13088">
    <property type="entry name" value="BNR_2"/>
    <property type="match status" value="1"/>
</dbReference>
<dbReference type="SUPFAM" id="SSF50939">
    <property type="entry name" value="Sialidases"/>
    <property type="match status" value="1"/>
</dbReference>
<dbReference type="InterPro" id="IPR036278">
    <property type="entry name" value="Sialidase_sf"/>
</dbReference>
<dbReference type="PANTHER" id="PTHR10628:SF30">
    <property type="entry name" value="EXO-ALPHA-SIALIDASE"/>
    <property type="match status" value="1"/>
</dbReference>